<feature type="region of interest" description="Disordered" evidence="14">
    <location>
        <begin position="326"/>
        <end position="435"/>
    </location>
</feature>
<dbReference type="InterPro" id="IPR051738">
    <property type="entry name" value="SAF_Modulators"/>
</dbReference>
<gene>
    <name evidence="17" type="ORF">HZH68_005585</name>
</gene>
<feature type="domain" description="SAP" evidence="16">
    <location>
        <begin position="9"/>
        <end position="43"/>
    </location>
</feature>
<dbReference type="GO" id="GO:0005634">
    <property type="term" value="C:nucleus"/>
    <property type="evidence" value="ECO:0007669"/>
    <property type="project" value="UniProtKB-SubCell"/>
</dbReference>
<dbReference type="SMART" id="SM00360">
    <property type="entry name" value="RRM"/>
    <property type="match status" value="1"/>
</dbReference>
<keyword evidence="18" id="KW-1185">Reference proteome</keyword>
<feature type="compositionally biased region" description="Polar residues" evidence="14">
    <location>
        <begin position="859"/>
        <end position="872"/>
    </location>
</feature>
<dbReference type="InterPro" id="IPR012677">
    <property type="entry name" value="Nucleotide-bd_a/b_plait_sf"/>
</dbReference>
<feature type="compositionally biased region" description="Basic and acidic residues" evidence="14">
    <location>
        <begin position="538"/>
        <end position="639"/>
    </location>
</feature>
<keyword evidence="5" id="KW-0597">Phosphoprotein</keyword>
<dbReference type="GO" id="GO:0003723">
    <property type="term" value="F:RNA binding"/>
    <property type="evidence" value="ECO:0007669"/>
    <property type="project" value="UniProtKB-UniRule"/>
</dbReference>
<reference evidence="17" key="1">
    <citation type="journal article" date="2020" name="G3 (Bethesda)">
        <title>High-Quality Assemblies for Three Invasive Social Wasps from the &lt;i&gt;Vespula&lt;/i&gt; Genus.</title>
        <authorList>
            <person name="Harrop T.W.R."/>
            <person name="Guhlin J."/>
            <person name="McLaughlin G.M."/>
            <person name="Permina E."/>
            <person name="Stockwell P."/>
            <person name="Gilligan J."/>
            <person name="Le Lec M.F."/>
            <person name="Gruber M.A.M."/>
            <person name="Quinn O."/>
            <person name="Lovegrove M."/>
            <person name="Duncan E.J."/>
            <person name="Remnant E.J."/>
            <person name="Van Eeckhoven J."/>
            <person name="Graham B."/>
            <person name="Knapp R.A."/>
            <person name="Langford K.W."/>
            <person name="Kronenberg Z."/>
            <person name="Press M.O."/>
            <person name="Eacker S.M."/>
            <person name="Wilson-Rankin E.E."/>
            <person name="Purcell J."/>
            <person name="Lester P.J."/>
            <person name="Dearden P.K."/>
        </authorList>
    </citation>
    <scope>NUCLEOTIDE SEQUENCE</scope>
    <source>
        <strain evidence="17">Linc-1</strain>
    </source>
</reference>
<dbReference type="Pfam" id="PF02037">
    <property type="entry name" value="SAP"/>
    <property type="match status" value="1"/>
</dbReference>
<evidence type="ECO:0000256" key="5">
    <source>
        <dbReference type="ARBA" id="ARBA00022553"/>
    </source>
</evidence>
<keyword evidence="3" id="KW-0678">Repressor</keyword>
<feature type="compositionally biased region" description="Basic and acidic residues" evidence="14">
    <location>
        <begin position="783"/>
        <end position="832"/>
    </location>
</feature>
<dbReference type="AlphaFoldDB" id="A0A834KLH1"/>
<sequence>MADVEGKKLTELRVIDLKTELERRGLDKTGNKAALLERLSKAISDDGENPEEYLIVPCGGVCKTSPRKNSVTGVPNQDDTLESSENQKEENVEQIKKENIDTQDANESKAKLKPKLSPEENLIINKKEDTSNDVSDNPPKEGEVKQETKTTTVNKIPTESGQTCEKKTETEKTPTSNQSSTTGAVEANGMDNEDSINLTIGEDEENLLAEETESHDRHKELEKLEIVVTLTMVLSKLLKSTAASRPTEHVQVSTCNSTSIQNWGSVGILHHVVPFVQPSLGPRVKQAELQRTTGSDLRQVDGADISTNYSTHCASKGFKQDEMLRKVPDREHEPLNRSVREGEESGLAESDYATLIVSADGGEKKKMEENKKGDSKGSGRAEAGASNKEGTTSGANVGMKNKQDGGDGSKSVESSSKSQKREDKDKKTSQINPVNASSRNLWVSGLSSSTRATDLKQIFSKYGKVIGAKVVTNARTPGARCYGYVTMSTSEDAAKCIQHLHRTELHGRVISVEKVNDGILSDSQQAKGDSQQSHMRKRDAANGKSEKKEEKDKAKDNHETNERKEKEAKKESEEKGPEQAKKNDEKNENIDAKKIEPVDKKEEISKESDSRSTKSTSKKPESERGRREDKRIRSWDHHRSYSRSRSRERRRRDDVLTFAKIRKDEHRYDSILRLQEERERQRLRERERMLREEERRRREDMERQREIERRQREEAARLEREREKLRRERERIEQEKAELLRLERERQKLEREKLERERLELKRQQMRLEESRRAPPPPSIKRSSSDRRDPRDLYVEPERKRMTTEHSRRHSPDRVSDRRTEIIDRVSDRRLDPSPPTRYESSRSTQDMGLKKEFKRSSEFTSRSSRPETFSDVSRGREVIVRRESLSATSSSIDPRQVKESVRYERPSTTTYTREREVRRSEPESHRNSRDSHTRYSESFKPPSSSAPRDSRYIESNKTPSGWHSVPPSTKSFNSVPSSGTRDPRNEPSGWSSRSSDSVNRWSNSSSIGNTLRHPVPPTYPSGPIQSMGLTAPGTATSYDRFDPYKSSMSSMRKY</sequence>
<evidence type="ECO:0000259" key="16">
    <source>
        <dbReference type="PROSITE" id="PS50800"/>
    </source>
</evidence>
<dbReference type="SUPFAM" id="SSF54928">
    <property type="entry name" value="RNA-binding domain, RBD"/>
    <property type="match status" value="1"/>
</dbReference>
<evidence type="ECO:0000313" key="18">
    <source>
        <dbReference type="Proteomes" id="UP000617340"/>
    </source>
</evidence>
<feature type="region of interest" description="Disordered" evidence="14">
    <location>
        <begin position="522"/>
        <end position="660"/>
    </location>
</feature>
<evidence type="ECO:0000256" key="1">
    <source>
        <dbReference type="ARBA" id="ARBA00004123"/>
    </source>
</evidence>
<keyword evidence="10" id="KW-0238">DNA-binding</keyword>
<comment type="subcellular location">
    <subcellularLocation>
        <location evidence="1">Nucleus</location>
    </subcellularLocation>
</comment>
<feature type="region of interest" description="Disordered" evidence="14">
    <location>
        <begin position="59"/>
        <end position="189"/>
    </location>
</feature>
<comment type="caution">
    <text evidence="17">The sequence shown here is derived from an EMBL/GenBank/DDBJ whole genome shotgun (WGS) entry which is preliminary data.</text>
</comment>
<feature type="compositionally biased region" description="Polar residues" evidence="14">
    <location>
        <begin position="149"/>
        <end position="163"/>
    </location>
</feature>
<dbReference type="EMBL" id="JACSDZ010000004">
    <property type="protein sequence ID" value="KAF7406216.1"/>
    <property type="molecule type" value="Genomic_DNA"/>
</dbReference>
<evidence type="ECO:0000256" key="3">
    <source>
        <dbReference type="ARBA" id="ARBA00022491"/>
    </source>
</evidence>
<dbReference type="SUPFAM" id="SSF68906">
    <property type="entry name" value="SAP domain"/>
    <property type="match status" value="1"/>
</dbReference>
<keyword evidence="2" id="KW-0488">Methylation</keyword>
<feature type="compositionally biased region" description="Basic and acidic residues" evidence="14">
    <location>
        <begin position="849"/>
        <end position="858"/>
    </location>
</feature>
<keyword evidence="12" id="KW-0539">Nucleus</keyword>
<evidence type="ECO:0000256" key="14">
    <source>
        <dbReference type="SAM" id="MobiDB-lite"/>
    </source>
</evidence>
<keyword evidence="4" id="KW-1017">Isopeptide bond</keyword>
<evidence type="ECO:0000256" key="2">
    <source>
        <dbReference type="ARBA" id="ARBA00022481"/>
    </source>
</evidence>
<evidence type="ECO:0000256" key="12">
    <source>
        <dbReference type="ARBA" id="ARBA00023242"/>
    </source>
</evidence>
<dbReference type="InterPro" id="IPR000504">
    <property type="entry name" value="RRM_dom"/>
</dbReference>
<feature type="compositionally biased region" description="Basic and acidic residues" evidence="14">
    <location>
        <begin position="419"/>
        <end position="428"/>
    </location>
</feature>
<protein>
    <recommendedName>
        <fullName evidence="19">SAFB-like transcription modulator</fullName>
    </recommendedName>
</protein>
<dbReference type="InterPro" id="IPR036361">
    <property type="entry name" value="SAP_dom_sf"/>
</dbReference>
<dbReference type="SMART" id="SM00513">
    <property type="entry name" value="SAP"/>
    <property type="match status" value="1"/>
</dbReference>
<accession>A0A834KLH1</accession>
<dbReference type="Gene3D" id="3.30.70.330">
    <property type="match status" value="1"/>
</dbReference>
<feature type="compositionally biased region" description="Polar residues" evidence="14">
    <location>
        <begin position="522"/>
        <end position="533"/>
    </location>
</feature>
<feature type="region of interest" description="Disordered" evidence="14">
    <location>
        <begin position="763"/>
        <end position="1055"/>
    </location>
</feature>
<feature type="compositionally biased region" description="Basic and acidic residues" evidence="14">
    <location>
        <begin position="85"/>
        <end position="110"/>
    </location>
</feature>
<keyword evidence="6" id="KW-0832">Ubl conjugation</keyword>
<evidence type="ECO:0000256" key="13">
    <source>
        <dbReference type="PROSITE-ProRule" id="PRU00176"/>
    </source>
</evidence>
<dbReference type="Gene3D" id="1.10.720.30">
    <property type="entry name" value="SAP domain"/>
    <property type="match status" value="1"/>
</dbReference>
<feature type="compositionally biased region" description="Basic and acidic residues" evidence="14">
    <location>
        <begin position="913"/>
        <end position="938"/>
    </location>
</feature>
<feature type="compositionally biased region" description="Basic and acidic residues" evidence="14">
    <location>
        <begin position="896"/>
        <end position="906"/>
    </location>
</feature>
<feature type="compositionally biased region" description="Basic residues" evidence="14">
    <location>
        <begin position="640"/>
        <end position="650"/>
    </location>
</feature>
<evidence type="ECO:0000256" key="9">
    <source>
        <dbReference type="ARBA" id="ARBA00023015"/>
    </source>
</evidence>
<evidence type="ECO:0000259" key="15">
    <source>
        <dbReference type="PROSITE" id="PS50102"/>
    </source>
</evidence>
<evidence type="ECO:0000313" key="17">
    <source>
        <dbReference type="EMBL" id="KAF7406216.1"/>
    </source>
</evidence>
<feature type="compositionally biased region" description="Polar residues" evidence="14">
    <location>
        <begin position="956"/>
        <end position="981"/>
    </location>
</feature>
<keyword evidence="9" id="KW-0805">Transcription regulation</keyword>
<organism evidence="17 18">
    <name type="scientific">Vespula germanica</name>
    <name type="common">German yellow jacket</name>
    <name type="synonym">Paravespula germanica</name>
    <dbReference type="NCBI Taxonomy" id="30212"/>
    <lineage>
        <taxon>Eukaryota</taxon>
        <taxon>Metazoa</taxon>
        <taxon>Ecdysozoa</taxon>
        <taxon>Arthropoda</taxon>
        <taxon>Hexapoda</taxon>
        <taxon>Insecta</taxon>
        <taxon>Pterygota</taxon>
        <taxon>Neoptera</taxon>
        <taxon>Endopterygota</taxon>
        <taxon>Hymenoptera</taxon>
        <taxon>Apocrita</taxon>
        <taxon>Aculeata</taxon>
        <taxon>Vespoidea</taxon>
        <taxon>Vespidae</taxon>
        <taxon>Vespinae</taxon>
        <taxon>Vespula</taxon>
    </lineage>
</organism>
<evidence type="ECO:0008006" key="19">
    <source>
        <dbReference type="Google" id="ProtNLM"/>
    </source>
</evidence>
<dbReference type="PROSITE" id="PS50102">
    <property type="entry name" value="RRM"/>
    <property type="match status" value="1"/>
</dbReference>
<dbReference type="Pfam" id="PF00076">
    <property type="entry name" value="RRM_1"/>
    <property type="match status" value="1"/>
</dbReference>
<evidence type="ECO:0000256" key="8">
    <source>
        <dbReference type="ARBA" id="ARBA00022990"/>
    </source>
</evidence>
<dbReference type="PANTHER" id="PTHR15683">
    <property type="entry name" value="SCAFFOLD ATTACHMENT FACTOR B-RELATED"/>
    <property type="match status" value="1"/>
</dbReference>
<evidence type="ECO:0000256" key="7">
    <source>
        <dbReference type="ARBA" id="ARBA00022884"/>
    </source>
</evidence>
<dbReference type="GO" id="GO:0043565">
    <property type="term" value="F:sequence-specific DNA binding"/>
    <property type="evidence" value="ECO:0007669"/>
    <property type="project" value="TreeGrafter"/>
</dbReference>
<feature type="compositionally biased region" description="Basic and acidic residues" evidence="14">
    <location>
        <begin position="138"/>
        <end position="148"/>
    </location>
</feature>
<feature type="domain" description="RRM" evidence="15">
    <location>
        <begin position="439"/>
        <end position="517"/>
    </location>
</feature>
<feature type="compositionally biased region" description="Basic and acidic residues" evidence="14">
    <location>
        <begin position="326"/>
        <end position="343"/>
    </location>
</feature>
<dbReference type="GO" id="GO:0050684">
    <property type="term" value="P:regulation of mRNA processing"/>
    <property type="evidence" value="ECO:0007669"/>
    <property type="project" value="TreeGrafter"/>
</dbReference>
<dbReference type="InterPro" id="IPR034781">
    <property type="entry name" value="SAFB1_2_RBD"/>
</dbReference>
<feature type="compositionally biased region" description="Polar residues" evidence="14">
    <location>
        <begin position="67"/>
        <end position="78"/>
    </location>
</feature>
<dbReference type="Proteomes" id="UP000617340">
    <property type="component" value="Unassembled WGS sequence"/>
</dbReference>
<dbReference type="PROSITE" id="PS50800">
    <property type="entry name" value="SAP"/>
    <property type="match status" value="1"/>
</dbReference>
<feature type="compositionally biased region" description="Polar residues" evidence="14">
    <location>
        <begin position="174"/>
        <end position="183"/>
    </location>
</feature>
<dbReference type="GO" id="GO:0006357">
    <property type="term" value="P:regulation of transcription by RNA polymerase II"/>
    <property type="evidence" value="ECO:0007669"/>
    <property type="project" value="TreeGrafter"/>
</dbReference>
<feature type="compositionally biased region" description="Basic and acidic residues" evidence="14">
    <location>
        <begin position="763"/>
        <end position="773"/>
    </location>
</feature>
<dbReference type="PANTHER" id="PTHR15683:SF8">
    <property type="entry name" value="SCAFFOLD ATTACHMENT FACTOR B, ISOFORM B"/>
    <property type="match status" value="1"/>
</dbReference>
<feature type="compositionally biased region" description="Basic and acidic residues" evidence="14">
    <location>
        <begin position="361"/>
        <end position="379"/>
    </location>
</feature>
<proteinExistence type="predicted"/>
<keyword evidence="7 13" id="KW-0694">RNA-binding</keyword>
<feature type="compositionally biased region" description="Basic and acidic residues" evidence="14">
    <location>
        <begin position="651"/>
        <end position="660"/>
    </location>
</feature>
<feature type="region of interest" description="Disordered" evidence="14">
    <location>
        <begin position="690"/>
        <end position="728"/>
    </location>
</feature>
<feature type="compositionally biased region" description="Low complexity" evidence="14">
    <location>
        <begin position="989"/>
        <end position="1007"/>
    </location>
</feature>
<name>A0A834KLH1_VESGE</name>
<feature type="compositionally biased region" description="Basic and acidic residues" evidence="14">
    <location>
        <begin position="874"/>
        <end position="885"/>
    </location>
</feature>
<feature type="compositionally biased region" description="Polar residues" evidence="14">
    <location>
        <begin position="1024"/>
        <end position="1038"/>
    </location>
</feature>
<keyword evidence="8" id="KW-0007">Acetylation</keyword>
<evidence type="ECO:0000256" key="4">
    <source>
        <dbReference type="ARBA" id="ARBA00022499"/>
    </source>
</evidence>
<dbReference type="CDD" id="cd12679">
    <property type="entry name" value="RRM_SAFB1_SAFB2"/>
    <property type="match status" value="1"/>
</dbReference>
<dbReference type="InterPro" id="IPR035979">
    <property type="entry name" value="RBD_domain_sf"/>
</dbReference>
<evidence type="ECO:0000256" key="10">
    <source>
        <dbReference type="ARBA" id="ARBA00023125"/>
    </source>
</evidence>
<evidence type="ECO:0000256" key="6">
    <source>
        <dbReference type="ARBA" id="ARBA00022843"/>
    </source>
</evidence>
<evidence type="ECO:0000256" key="11">
    <source>
        <dbReference type="ARBA" id="ARBA00023163"/>
    </source>
</evidence>
<keyword evidence="11" id="KW-0804">Transcription</keyword>
<dbReference type="InterPro" id="IPR003034">
    <property type="entry name" value="SAP_dom"/>
</dbReference>